<name>A0A927R4U3_9ACTN</name>
<comment type="caution">
    <text evidence="2">The sequence shown here is derived from an EMBL/GenBank/DDBJ whole genome shotgun (WGS) entry which is preliminary data.</text>
</comment>
<sequence>MHRTDEPRATGDAGDDDRRVELTDDHRVLPDQSMDDTDRGWGELSDSNDDRLLAERPPHWD</sequence>
<feature type="region of interest" description="Disordered" evidence="1">
    <location>
        <begin position="1"/>
        <end position="61"/>
    </location>
</feature>
<reference evidence="2" key="1">
    <citation type="submission" date="2020-10" db="EMBL/GenBank/DDBJ databases">
        <title>Sequencing the genomes of 1000 actinobacteria strains.</title>
        <authorList>
            <person name="Klenk H.-P."/>
        </authorList>
    </citation>
    <scope>NUCLEOTIDE SEQUENCE</scope>
    <source>
        <strain evidence="2">DSM 46832</strain>
    </source>
</reference>
<evidence type="ECO:0000313" key="2">
    <source>
        <dbReference type="EMBL" id="MBE1486869.1"/>
    </source>
</evidence>
<accession>A0A927R4U3</accession>
<evidence type="ECO:0000256" key="1">
    <source>
        <dbReference type="SAM" id="MobiDB-lite"/>
    </source>
</evidence>
<feature type="compositionally biased region" description="Basic and acidic residues" evidence="1">
    <location>
        <begin position="48"/>
        <end position="61"/>
    </location>
</feature>
<dbReference type="RefSeq" id="WP_192766816.1">
    <property type="nucleotide sequence ID" value="NZ_JADBEB010000001.1"/>
</dbReference>
<keyword evidence="3" id="KW-1185">Reference proteome</keyword>
<protein>
    <submittedName>
        <fullName evidence="2">Uncharacterized protein</fullName>
    </submittedName>
</protein>
<evidence type="ECO:0000313" key="3">
    <source>
        <dbReference type="Proteomes" id="UP000649753"/>
    </source>
</evidence>
<gene>
    <name evidence="2" type="ORF">H4W31_002507</name>
</gene>
<dbReference type="Proteomes" id="UP000649753">
    <property type="component" value="Unassembled WGS sequence"/>
</dbReference>
<proteinExistence type="predicted"/>
<dbReference type="AlphaFoldDB" id="A0A927R4U3"/>
<dbReference type="EMBL" id="JADBEB010000001">
    <property type="protein sequence ID" value="MBE1486869.1"/>
    <property type="molecule type" value="Genomic_DNA"/>
</dbReference>
<feature type="compositionally biased region" description="Basic and acidic residues" evidence="1">
    <location>
        <begin position="16"/>
        <end position="29"/>
    </location>
</feature>
<organism evidence="2 3">
    <name type="scientific">Plantactinospora soyae</name>
    <dbReference type="NCBI Taxonomy" id="1544732"/>
    <lineage>
        <taxon>Bacteria</taxon>
        <taxon>Bacillati</taxon>
        <taxon>Actinomycetota</taxon>
        <taxon>Actinomycetes</taxon>
        <taxon>Micromonosporales</taxon>
        <taxon>Micromonosporaceae</taxon>
        <taxon>Plantactinospora</taxon>
    </lineage>
</organism>